<dbReference type="RefSeq" id="WP_090849357.1">
    <property type="nucleotide sequence ID" value="NZ_FNJU01000001.1"/>
</dbReference>
<protein>
    <submittedName>
        <fullName evidence="2">Uncharacterized protein</fullName>
    </submittedName>
</protein>
<keyword evidence="1" id="KW-0472">Membrane</keyword>
<keyword evidence="1" id="KW-1133">Transmembrane helix</keyword>
<keyword evidence="1" id="KW-0812">Transmembrane</keyword>
<reference evidence="3" key="1">
    <citation type="submission" date="2016-10" db="EMBL/GenBank/DDBJ databases">
        <authorList>
            <person name="Varghese N."/>
            <person name="Submissions S."/>
        </authorList>
    </citation>
    <scope>NUCLEOTIDE SEQUENCE [LARGE SCALE GENOMIC DNA]</scope>
    <source>
        <strain evidence="3">IBRC-M10078</strain>
    </source>
</reference>
<accession>A0A1H0PGH0</accession>
<dbReference type="OrthoDB" id="2943501at2"/>
<organism evidence="2 3">
    <name type="scientific">Litchfieldia salsa</name>
    <dbReference type="NCBI Taxonomy" id="930152"/>
    <lineage>
        <taxon>Bacteria</taxon>
        <taxon>Bacillati</taxon>
        <taxon>Bacillota</taxon>
        <taxon>Bacilli</taxon>
        <taxon>Bacillales</taxon>
        <taxon>Bacillaceae</taxon>
        <taxon>Litchfieldia</taxon>
    </lineage>
</organism>
<evidence type="ECO:0000313" key="3">
    <source>
        <dbReference type="Proteomes" id="UP000199159"/>
    </source>
</evidence>
<gene>
    <name evidence="2" type="ORF">SAMN05216565_101299</name>
</gene>
<dbReference type="AlphaFoldDB" id="A0A1H0PGH0"/>
<sequence>MFKFIFYLVVFVIIGYSYGKITEGTMFDNFFAMIISMFIFIFLVEWIASRFKKNKNTEEKESKEQDHETWDEMIASATKDFEKTWNLTYENNEIQIVNRYNHEQLFINGELVSEKKRNGVSTWLAPSQTLKGTIVVQNQPQVIKVKLGGLISLNCRVYVGRELIFKKKLKYNLLSGGVKESD</sequence>
<dbReference type="STRING" id="930152.SAMN05216565_101299"/>
<proteinExistence type="predicted"/>
<name>A0A1H0PGH0_9BACI</name>
<dbReference type="EMBL" id="FNJU01000001">
    <property type="protein sequence ID" value="SDP03860.1"/>
    <property type="molecule type" value="Genomic_DNA"/>
</dbReference>
<evidence type="ECO:0000256" key="1">
    <source>
        <dbReference type="SAM" id="Phobius"/>
    </source>
</evidence>
<keyword evidence="3" id="KW-1185">Reference proteome</keyword>
<evidence type="ECO:0000313" key="2">
    <source>
        <dbReference type="EMBL" id="SDP03860.1"/>
    </source>
</evidence>
<feature type="transmembrane region" description="Helical" evidence="1">
    <location>
        <begin position="29"/>
        <end position="48"/>
    </location>
</feature>
<dbReference type="Proteomes" id="UP000199159">
    <property type="component" value="Unassembled WGS sequence"/>
</dbReference>